<evidence type="ECO:0000313" key="2">
    <source>
        <dbReference type="Proteomes" id="UP000512286"/>
    </source>
</evidence>
<protein>
    <submittedName>
        <fullName evidence="1">Uncharacterized protein</fullName>
    </submittedName>
</protein>
<dbReference type="EMBL" id="CP059378">
    <property type="protein sequence ID" value="QLY78079.1"/>
    <property type="molecule type" value="Genomic_DNA"/>
</dbReference>
<gene>
    <name evidence="1" type="ORF">HZF06_13355</name>
</gene>
<name>A0A7D6ZF38_9CLOT</name>
<sequence length="106" mass="12793">MDNGIKCKLTYIYGSFREQSIDLLSHAWLKIENNIVVDITGDQFKYYPELFNFNETVYVGLYNNFYNLFEIDLKESCNNYYPLDDTYVRSHLSRKKLYEIILEYIE</sequence>
<organism evidence="1 2">
    <name type="scientific">Clostridium intestinale</name>
    <dbReference type="NCBI Taxonomy" id="36845"/>
    <lineage>
        <taxon>Bacteria</taxon>
        <taxon>Bacillati</taxon>
        <taxon>Bacillota</taxon>
        <taxon>Clostridia</taxon>
        <taxon>Eubacteriales</taxon>
        <taxon>Clostridiaceae</taxon>
        <taxon>Clostridium</taxon>
    </lineage>
</organism>
<proteinExistence type="predicted"/>
<reference evidence="1 2" key="1">
    <citation type="submission" date="2020-07" db="EMBL/GenBank/DDBJ databases">
        <title>Electron transfer.</title>
        <authorList>
            <person name="Huang L."/>
            <person name="Liu X."/>
            <person name="Zhou S."/>
        </authorList>
    </citation>
    <scope>NUCLEOTIDE SEQUENCE [LARGE SCALE GENOMIC DNA]</scope>
    <source>
        <strain evidence="1 2">Lx1</strain>
    </source>
</reference>
<accession>A0A7D6ZF38</accession>
<dbReference type="Proteomes" id="UP000512286">
    <property type="component" value="Chromosome"/>
</dbReference>
<evidence type="ECO:0000313" key="1">
    <source>
        <dbReference type="EMBL" id="QLY78079.1"/>
    </source>
</evidence>
<dbReference type="KEGG" id="cint:HZF06_13355"/>
<dbReference type="AlphaFoldDB" id="A0A7D6ZF38"/>